<gene>
    <name evidence="1" type="primary">AVEN_120612_1</name>
    <name evidence="1" type="ORF">NPIL_330591</name>
</gene>
<reference evidence="1" key="1">
    <citation type="submission" date="2020-08" db="EMBL/GenBank/DDBJ databases">
        <title>Multicomponent nature underlies the extraordinary mechanical properties of spider dragline silk.</title>
        <authorList>
            <person name="Kono N."/>
            <person name="Nakamura H."/>
            <person name="Mori M."/>
            <person name="Yoshida Y."/>
            <person name="Ohtoshi R."/>
            <person name="Malay A.D."/>
            <person name="Moran D.A.P."/>
            <person name="Tomita M."/>
            <person name="Numata K."/>
            <person name="Arakawa K."/>
        </authorList>
    </citation>
    <scope>NUCLEOTIDE SEQUENCE</scope>
</reference>
<keyword evidence="2" id="KW-1185">Reference proteome</keyword>
<accession>A0A8X6THF2</accession>
<name>A0A8X6THF2_NEPPI</name>
<organism evidence="1 2">
    <name type="scientific">Nephila pilipes</name>
    <name type="common">Giant wood spider</name>
    <name type="synonym">Nephila maculata</name>
    <dbReference type="NCBI Taxonomy" id="299642"/>
    <lineage>
        <taxon>Eukaryota</taxon>
        <taxon>Metazoa</taxon>
        <taxon>Ecdysozoa</taxon>
        <taxon>Arthropoda</taxon>
        <taxon>Chelicerata</taxon>
        <taxon>Arachnida</taxon>
        <taxon>Araneae</taxon>
        <taxon>Araneomorphae</taxon>
        <taxon>Entelegynae</taxon>
        <taxon>Araneoidea</taxon>
        <taxon>Nephilidae</taxon>
        <taxon>Nephila</taxon>
    </lineage>
</organism>
<dbReference type="PANTHER" id="PTHR47326:SF1">
    <property type="entry name" value="HTH PSQ-TYPE DOMAIN-CONTAINING PROTEIN"/>
    <property type="match status" value="1"/>
</dbReference>
<evidence type="ECO:0000313" key="2">
    <source>
        <dbReference type="Proteomes" id="UP000887013"/>
    </source>
</evidence>
<dbReference type="InterPro" id="IPR036397">
    <property type="entry name" value="RNaseH_sf"/>
</dbReference>
<proteinExistence type="predicted"/>
<dbReference type="AlphaFoldDB" id="A0A8X6THF2"/>
<comment type="caution">
    <text evidence="1">The sequence shown here is derived from an EMBL/GenBank/DDBJ whole genome shotgun (WGS) entry which is preliminary data.</text>
</comment>
<sequence>METLIPITVASGRRQIHECKQRNHCISPKPQCGVGSQVTSSLKHSVHEEILDTDVGEERIISKSCKFSWPSQSPDLTPADFGLWGYLKSRVYRYCPSNLSQLKDVIRGELSCIQPDILHSVVARFVTRLQCLIPCGGGHVEHVLL</sequence>
<dbReference type="Proteomes" id="UP000887013">
    <property type="component" value="Unassembled WGS sequence"/>
</dbReference>
<dbReference type="PANTHER" id="PTHR47326">
    <property type="entry name" value="TRANSPOSABLE ELEMENT TC3 TRANSPOSASE-LIKE PROTEIN"/>
    <property type="match status" value="1"/>
</dbReference>
<dbReference type="Gene3D" id="3.30.420.10">
    <property type="entry name" value="Ribonuclease H-like superfamily/Ribonuclease H"/>
    <property type="match status" value="1"/>
</dbReference>
<evidence type="ECO:0000313" key="1">
    <source>
        <dbReference type="EMBL" id="GFT14926.1"/>
    </source>
</evidence>
<dbReference type="EMBL" id="BMAW01009635">
    <property type="protein sequence ID" value="GFT14926.1"/>
    <property type="molecule type" value="Genomic_DNA"/>
</dbReference>
<dbReference type="GO" id="GO:0003676">
    <property type="term" value="F:nucleic acid binding"/>
    <property type="evidence" value="ECO:0007669"/>
    <property type="project" value="InterPro"/>
</dbReference>
<dbReference type="OrthoDB" id="7787442at2759"/>
<protein>
    <submittedName>
        <fullName evidence="1">Uncharacterized protein</fullName>
    </submittedName>
</protein>